<dbReference type="PANTHER" id="PTHR21666:SF289">
    <property type="entry name" value="L-ALA--D-GLU ENDOPEPTIDASE"/>
    <property type="match status" value="1"/>
</dbReference>
<dbReference type="InterPro" id="IPR011055">
    <property type="entry name" value="Dup_hybrid_motif"/>
</dbReference>
<name>A0A6I3IQ68_9MICO</name>
<dbReference type="CDD" id="cd12797">
    <property type="entry name" value="M23_peptidase"/>
    <property type="match status" value="1"/>
</dbReference>
<dbReference type="InterPro" id="IPR016047">
    <property type="entry name" value="M23ase_b-sheet_dom"/>
</dbReference>
<proteinExistence type="predicted"/>
<feature type="domain" description="M23ase beta-sheet core" evidence="3">
    <location>
        <begin position="102"/>
        <end position="195"/>
    </location>
</feature>
<dbReference type="AlphaFoldDB" id="A0A6I3IQ68"/>
<protein>
    <submittedName>
        <fullName evidence="4">Peptidoglycan DD-metalloendopeptidase family protein</fullName>
    </submittedName>
</protein>
<dbReference type="SUPFAM" id="SSF51261">
    <property type="entry name" value="Duplicated hybrid motif"/>
    <property type="match status" value="1"/>
</dbReference>
<keyword evidence="1" id="KW-0732">Signal</keyword>
<dbReference type="GO" id="GO:0004222">
    <property type="term" value="F:metalloendopeptidase activity"/>
    <property type="evidence" value="ECO:0007669"/>
    <property type="project" value="TreeGrafter"/>
</dbReference>
<accession>A0A6I3IQ68</accession>
<dbReference type="PANTHER" id="PTHR21666">
    <property type="entry name" value="PEPTIDASE-RELATED"/>
    <property type="match status" value="1"/>
</dbReference>
<evidence type="ECO:0000256" key="2">
    <source>
        <dbReference type="SAM" id="MobiDB-lite"/>
    </source>
</evidence>
<dbReference type="EMBL" id="WLVL01000037">
    <property type="protein sequence ID" value="MTB72100.1"/>
    <property type="molecule type" value="Genomic_DNA"/>
</dbReference>
<sequence length="210" mass="21420">MTAASVGASPTVEAEASRRSPVVGPAASDLAASARGVLGPGTDSRVGATRAPASGAPGRLSPVEVAPPASSGRPTRGRWDPPLRPLRVVGRFVGPPQPWAPGHRGVDLLAAAGTPVLAPDDGVVAFAGMVAGRPVLSIDHPGGLRSTYEPVASRVVVGDRVARGQVIAVLVAEPSHCATTCLHWGARRGETYIDPMTLIDRGPLVLLPLR</sequence>
<dbReference type="InterPro" id="IPR050570">
    <property type="entry name" value="Cell_wall_metabolism_enzyme"/>
</dbReference>
<gene>
    <name evidence="4" type="ORF">GGG17_08990</name>
</gene>
<evidence type="ECO:0000313" key="5">
    <source>
        <dbReference type="Proteomes" id="UP000431092"/>
    </source>
</evidence>
<feature type="region of interest" description="Disordered" evidence="2">
    <location>
        <begin position="1"/>
        <end position="83"/>
    </location>
</feature>
<keyword evidence="5" id="KW-1185">Reference proteome</keyword>
<dbReference type="Pfam" id="PF01551">
    <property type="entry name" value="Peptidase_M23"/>
    <property type="match status" value="1"/>
</dbReference>
<dbReference type="Gene3D" id="2.70.70.10">
    <property type="entry name" value="Glucose Permease (Domain IIA)"/>
    <property type="match status" value="1"/>
</dbReference>
<organism evidence="4 5">
    <name type="scientific">Arsenicicoccus cauae</name>
    <dbReference type="NCBI Taxonomy" id="2663847"/>
    <lineage>
        <taxon>Bacteria</taxon>
        <taxon>Bacillati</taxon>
        <taxon>Actinomycetota</taxon>
        <taxon>Actinomycetes</taxon>
        <taxon>Micrococcales</taxon>
        <taxon>Intrasporangiaceae</taxon>
        <taxon>Arsenicicoccus</taxon>
    </lineage>
</organism>
<evidence type="ECO:0000259" key="3">
    <source>
        <dbReference type="Pfam" id="PF01551"/>
    </source>
</evidence>
<evidence type="ECO:0000313" key="4">
    <source>
        <dbReference type="EMBL" id="MTB72100.1"/>
    </source>
</evidence>
<reference evidence="4 5" key="1">
    <citation type="submission" date="2019-11" db="EMBL/GenBank/DDBJ databases">
        <title>Whole genome sequencing identifies a novel species of the genus Arsenicicoccus isolated from human blood.</title>
        <authorList>
            <person name="Jeong J.H."/>
            <person name="Kweon O.J."/>
            <person name="Kim H.R."/>
            <person name="Kim T.-H."/>
            <person name="Ha S.-M."/>
            <person name="Lee M.-K."/>
        </authorList>
    </citation>
    <scope>NUCLEOTIDE SEQUENCE [LARGE SCALE GENOMIC DNA]</scope>
    <source>
        <strain evidence="4 5">MKL-02</strain>
    </source>
</reference>
<evidence type="ECO:0000256" key="1">
    <source>
        <dbReference type="ARBA" id="ARBA00022729"/>
    </source>
</evidence>
<dbReference type="Proteomes" id="UP000431092">
    <property type="component" value="Unassembled WGS sequence"/>
</dbReference>
<comment type="caution">
    <text evidence="4">The sequence shown here is derived from an EMBL/GenBank/DDBJ whole genome shotgun (WGS) entry which is preliminary data.</text>
</comment>